<keyword evidence="5 6" id="KW-0408">Iron</keyword>
<comment type="catalytic activity">
    <reaction evidence="6">
        <text>N-terminal N-formyl-L-methionyl-[peptide] + H2O = N-terminal L-methionyl-[peptide] + formate</text>
        <dbReference type="Rhea" id="RHEA:24420"/>
        <dbReference type="Rhea" id="RHEA-COMP:10639"/>
        <dbReference type="Rhea" id="RHEA-COMP:10640"/>
        <dbReference type="ChEBI" id="CHEBI:15377"/>
        <dbReference type="ChEBI" id="CHEBI:15740"/>
        <dbReference type="ChEBI" id="CHEBI:49298"/>
        <dbReference type="ChEBI" id="CHEBI:64731"/>
        <dbReference type="EC" id="3.5.1.88"/>
    </reaction>
</comment>
<evidence type="ECO:0000256" key="4">
    <source>
        <dbReference type="ARBA" id="ARBA00022917"/>
    </source>
</evidence>
<comment type="function">
    <text evidence="6">Removes the formyl group from the N-terminal Met of newly synthesized proteins. Requires at least a dipeptide for an efficient rate of reaction. N-terminal L-methionine is a prerequisite for activity but the enzyme has broad specificity at other positions.</text>
</comment>
<proteinExistence type="inferred from homology"/>
<dbReference type="HAMAP" id="MF_00163">
    <property type="entry name" value="Pep_deformylase"/>
    <property type="match status" value="1"/>
</dbReference>
<feature type="active site" evidence="6">
    <location>
        <position position="160"/>
    </location>
</feature>
<comment type="cofactor">
    <cofactor evidence="6">
        <name>Fe(2+)</name>
        <dbReference type="ChEBI" id="CHEBI:29033"/>
    </cofactor>
    <text evidence="6">Binds 1 Fe(2+) ion.</text>
</comment>
<evidence type="ECO:0000256" key="1">
    <source>
        <dbReference type="ARBA" id="ARBA00010759"/>
    </source>
</evidence>
<sequence>MINVIKWLKLKHNTLDELSLTLLSIMTILTVLRFPDPRLRTKAKQVTEINDSITTIIDNMIATMYDEKGVGLAATQVDIHQRIVVMDTSEDQNEPIVLINPEIITHSDSTSINEEGCLSVPGCYAKVDRHDTCTVKALDRHGKEFTLDATDLQSICVQHELDHLNGILFVDYLSPLKRQRIQKKLEKEAKLAQ</sequence>
<dbReference type="EC" id="3.5.1.88" evidence="6"/>
<comment type="caution">
    <text evidence="7">The sequence shown here is derived from an EMBL/GenBank/DDBJ whole genome shotgun (WGS) entry which is preliminary data.</text>
</comment>
<dbReference type="CDD" id="cd00487">
    <property type="entry name" value="Pep_deformylase"/>
    <property type="match status" value="1"/>
</dbReference>
<keyword evidence="3 6" id="KW-0378">Hydrolase</keyword>
<dbReference type="NCBIfam" id="TIGR00079">
    <property type="entry name" value="pept_deformyl"/>
    <property type="match status" value="1"/>
</dbReference>
<evidence type="ECO:0000313" key="8">
    <source>
        <dbReference type="Proteomes" id="UP001500021"/>
    </source>
</evidence>
<dbReference type="NCBIfam" id="NF001159">
    <property type="entry name" value="PRK00150.1-3"/>
    <property type="match status" value="1"/>
</dbReference>
<dbReference type="PIRSF" id="PIRSF004749">
    <property type="entry name" value="Pep_def"/>
    <property type="match status" value="1"/>
</dbReference>
<evidence type="ECO:0000256" key="5">
    <source>
        <dbReference type="ARBA" id="ARBA00023004"/>
    </source>
</evidence>
<comment type="similarity">
    <text evidence="1 6">Belongs to the polypeptide deformylase family.</text>
</comment>
<dbReference type="PANTHER" id="PTHR10458">
    <property type="entry name" value="PEPTIDE DEFORMYLASE"/>
    <property type="match status" value="1"/>
</dbReference>
<evidence type="ECO:0000256" key="6">
    <source>
        <dbReference type="HAMAP-Rule" id="MF_00163"/>
    </source>
</evidence>
<dbReference type="SUPFAM" id="SSF56420">
    <property type="entry name" value="Peptide deformylase"/>
    <property type="match status" value="1"/>
</dbReference>
<feature type="binding site" evidence="6">
    <location>
        <position position="117"/>
    </location>
    <ligand>
        <name>Fe cation</name>
        <dbReference type="ChEBI" id="CHEBI:24875"/>
    </ligand>
</feature>
<protein>
    <recommendedName>
        <fullName evidence="6">Peptide deformylase</fullName>
        <shortName evidence="6">PDF</shortName>
        <ecNumber evidence="6">3.5.1.88</ecNumber>
    </recommendedName>
    <alternativeName>
        <fullName evidence="6">Polypeptide deformylase</fullName>
    </alternativeName>
</protein>
<dbReference type="EMBL" id="BAAAFA010000006">
    <property type="protein sequence ID" value="GAA0818296.1"/>
    <property type="molecule type" value="Genomic_DNA"/>
</dbReference>
<dbReference type="InterPro" id="IPR023635">
    <property type="entry name" value="Peptide_deformylase"/>
</dbReference>
<accession>A0ABN1L8C7</accession>
<dbReference type="Gene3D" id="3.90.45.10">
    <property type="entry name" value="Peptide deformylase"/>
    <property type="match status" value="1"/>
</dbReference>
<dbReference type="Pfam" id="PF01327">
    <property type="entry name" value="Pep_deformylase"/>
    <property type="match status" value="1"/>
</dbReference>
<name>A0ABN1L8C7_9GAMM</name>
<dbReference type="Proteomes" id="UP001500021">
    <property type="component" value="Unassembled WGS sequence"/>
</dbReference>
<reference evidence="7 8" key="1">
    <citation type="journal article" date="2019" name="Int. J. Syst. Evol. Microbiol.">
        <title>The Global Catalogue of Microorganisms (GCM) 10K type strain sequencing project: providing services to taxonomists for standard genome sequencing and annotation.</title>
        <authorList>
            <consortium name="The Broad Institute Genomics Platform"/>
            <consortium name="The Broad Institute Genome Sequencing Center for Infectious Disease"/>
            <person name="Wu L."/>
            <person name="Ma J."/>
        </authorList>
    </citation>
    <scope>NUCLEOTIDE SEQUENCE [LARGE SCALE GENOMIC DNA]</scope>
    <source>
        <strain evidence="7 8">JCM 15608</strain>
    </source>
</reference>
<dbReference type="PANTHER" id="PTHR10458:SF21">
    <property type="entry name" value="PEPTIDE DEFORMYLASE"/>
    <property type="match status" value="1"/>
</dbReference>
<evidence type="ECO:0000313" key="7">
    <source>
        <dbReference type="EMBL" id="GAA0818296.1"/>
    </source>
</evidence>
<evidence type="ECO:0000256" key="2">
    <source>
        <dbReference type="ARBA" id="ARBA00022723"/>
    </source>
</evidence>
<keyword evidence="4 6" id="KW-0648">Protein biosynthesis</keyword>
<keyword evidence="8" id="KW-1185">Reference proteome</keyword>
<keyword evidence="2 6" id="KW-0479">Metal-binding</keyword>
<dbReference type="InterPro" id="IPR036821">
    <property type="entry name" value="Peptide_deformylase_sf"/>
</dbReference>
<feature type="binding site" evidence="6">
    <location>
        <position position="159"/>
    </location>
    <ligand>
        <name>Fe cation</name>
        <dbReference type="ChEBI" id="CHEBI:24875"/>
    </ligand>
</feature>
<gene>
    <name evidence="7" type="primary">def_2</name>
    <name evidence="6" type="synonym">def</name>
    <name evidence="7" type="ORF">GCM10009111_20820</name>
</gene>
<dbReference type="PRINTS" id="PR01576">
    <property type="entry name" value="PDEFORMYLASE"/>
</dbReference>
<feature type="binding site" evidence="6">
    <location>
        <position position="163"/>
    </location>
    <ligand>
        <name>Fe cation</name>
        <dbReference type="ChEBI" id="CHEBI:24875"/>
    </ligand>
</feature>
<organism evidence="7 8">
    <name type="scientific">Colwellia asteriadis</name>
    <dbReference type="NCBI Taxonomy" id="517723"/>
    <lineage>
        <taxon>Bacteria</taxon>
        <taxon>Pseudomonadati</taxon>
        <taxon>Pseudomonadota</taxon>
        <taxon>Gammaproteobacteria</taxon>
        <taxon>Alteromonadales</taxon>
        <taxon>Colwelliaceae</taxon>
        <taxon>Colwellia</taxon>
    </lineage>
</organism>
<evidence type="ECO:0000256" key="3">
    <source>
        <dbReference type="ARBA" id="ARBA00022801"/>
    </source>
</evidence>